<evidence type="ECO:0000256" key="6">
    <source>
        <dbReference type="ARBA" id="ARBA00023242"/>
    </source>
</evidence>
<comment type="similarity">
    <text evidence="2">Belongs to the CENP-X/MHF2 family.</text>
</comment>
<feature type="region of interest" description="Disordered" evidence="7">
    <location>
        <begin position="1"/>
        <end position="115"/>
    </location>
</feature>
<dbReference type="Gene3D" id="1.10.20.10">
    <property type="entry name" value="Histone, subunit A"/>
    <property type="match status" value="1"/>
</dbReference>
<gene>
    <name evidence="8" type="ORF">AOQ84DRAFT_379013</name>
</gene>
<evidence type="ECO:0000256" key="7">
    <source>
        <dbReference type="SAM" id="MobiDB-lite"/>
    </source>
</evidence>
<feature type="compositionally biased region" description="Polar residues" evidence="7">
    <location>
        <begin position="102"/>
        <end position="112"/>
    </location>
</feature>
<dbReference type="CDD" id="cd22921">
    <property type="entry name" value="HFD_CENP-X"/>
    <property type="match status" value="1"/>
</dbReference>
<dbReference type="EMBL" id="KV750153">
    <property type="protein sequence ID" value="OCL06040.1"/>
    <property type="molecule type" value="Genomic_DNA"/>
</dbReference>
<feature type="compositionally biased region" description="Polar residues" evidence="7">
    <location>
        <begin position="39"/>
        <end position="68"/>
    </location>
</feature>
<dbReference type="InterPro" id="IPR018552">
    <property type="entry name" value="CENP-X"/>
</dbReference>
<dbReference type="OrthoDB" id="2500381at2759"/>
<dbReference type="InterPro" id="IPR009072">
    <property type="entry name" value="Histone-fold"/>
</dbReference>
<dbReference type="GO" id="GO:0031297">
    <property type="term" value="P:replication fork processing"/>
    <property type="evidence" value="ECO:0007669"/>
    <property type="project" value="TreeGrafter"/>
</dbReference>
<feature type="compositionally biased region" description="Low complexity" evidence="7">
    <location>
        <begin position="26"/>
        <end position="38"/>
    </location>
</feature>
<evidence type="ECO:0000313" key="8">
    <source>
        <dbReference type="EMBL" id="OCL06040.1"/>
    </source>
</evidence>
<reference evidence="8 9" key="1">
    <citation type="journal article" date="2016" name="Nat. Commun.">
        <title>Ectomycorrhizal ecology is imprinted in the genome of the dominant symbiotic fungus Cenococcum geophilum.</title>
        <authorList>
            <consortium name="DOE Joint Genome Institute"/>
            <person name="Peter M."/>
            <person name="Kohler A."/>
            <person name="Ohm R.A."/>
            <person name="Kuo A."/>
            <person name="Krutzmann J."/>
            <person name="Morin E."/>
            <person name="Arend M."/>
            <person name="Barry K.W."/>
            <person name="Binder M."/>
            <person name="Choi C."/>
            <person name="Clum A."/>
            <person name="Copeland A."/>
            <person name="Grisel N."/>
            <person name="Haridas S."/>
            <person name="Kipfer T."/>
            <person name="LaButti K."/>
            <person name="Lindquist E."/>
            <person name="Lipzen A."/>
            <person name="Maire R."/>
            <person name="Meier B."/>
            <person name="Mihaltcheva S."/>
            <person name="Molinier V."/>
            <person name="Murat C."/>
            <person name="Poggeler S."/>
            <person name="Quandt C.A."/>
            <person name="Sperisen C."/>
            <person name="Tritt A."/>
            <person name="Tisserant E."/>
            <person name="Crous P.W."/>
            <person name="Henrissat B."/>
            <person name="Nehls U."/>
            <person name="Egli S."/>
            <person name="Spatafora J.W."/>
            <person name="Grigoriev I.V."/>
            <person name="Martin F.M."/>
        </authorList>
    </citation>
    <scope>NUCLEOTIDE SEQUENCE [LARGE SCALE GENOMIC DNA]</scope>
    <source>
        <strain evidence="8 9">CBS 207.34</strain>
    </source>
</reference>
<dbReference type="Pfam" id="PF09415">
    <property type="entry name" value="CENP-X"/>
    <property type="match status" value="1"/>
</dbReference>
<keyword evidence="5" id="KW-0234">DNA repair</keyword>
<organism evidence="8 9">
    <name type="scientific">Glonium stellatum</name>
    <dbReference type="NCBI Taxonomy" id="574774"/>
    <lineage>
        <taxon>Eukaryota</taxon>
        <taxon>Fungi</taxon>
        <taxon>Dikarya</taxon>
        <taxon>Ascomycota</taxon>
        <taxon>Pezizomycotina</taxon>
        <taxon>Dothideomycetes</taxon>
        <taxon>Pleosporomycetidae</taxon>
        <taxon>Gloniales</taxon>
        <taxon>Gloniaceae</taxon>
        <taxon>Glonium</taxon>
    </lineage>
</organism>
<evidence type="ECO:0000313" key="9">
    <source>
        <dbReference type="Proteomes" id="UP000250140"/>
    </source>
</evidence>
<dbReference type="Proteomes" id="UP000250140">
    <property type="component" value="Unassembled WGS sequence"/>
</dbReference>
<accession>A0A8E2EW89</accession>
<evidence type="ECO:0000256" key="5">
    <source>
        <dbReference type="ARBA" id="ARBA00023204"/>
    </source>
</evidence>
<dbReference type="GO" id="GO:0000712">
    <property type="term" value="P:resolution of meiotic recombination intermediates"/>
    <property type="evidence" value="ECO:0007669"/>
    <property type="project" value="TreeGrafter"/>
</dbReference>
<dbReference type="GO" id="GO:0071821">
    <property type="term" value="C:FANCM-MHF complex"/>
    <property type="evidence" value="ECO:0007669"/>
    <property type="project" value="TreeGrafter"/>
</dbReference>
<keyword evidence="3" id="KW-0227">DNA damage</keyword>
<proteinExistence type="inferred from homology"/>
<dbReference type="GO" id="GO:0006281">
    <property type="term" value="P:DNA repair"/>
    <property type="evidence" value="ECO:0007669"/>
    <property type="project" value="UniProtKB-KW"/>
</dbReference>
<dbReference type="PANTHER" id="PTHR28680">
    <property type="entry name" value="CENTROMERE PROTEIN X"/>
    <property type="match status" value="1"/>
</dbReference>
<dbReference type="GO" id="GO:0046982">
    <property type="term" value="F:protein heterodimerization activity"/>
    <property type="evidence" value="ECO:0007669"/>
    <property type="project" value="InterPro"/>
</dbReference>
<keyword evidence="9" id="KW-1185">Reference proteome</keyword>
<name>A0A8E2EW89_9PEZI</name>
<evidence type="ECO:0000256" key="3">
    <source>
        <dbReference type="ARBA" id="ARBA00022763"/>
    </source>
</evidence>
<evidence type="ECO:0000256" key="1">
    <source>
        <dbReference type="ARBA" id="ARBA00004123"/>
    </source>
</evidence>
<dbReference type="AlphaFoldDB" id="A0A8E2EW89"/>
<dbReference type="PANTHER" id="PTHR28680:SF1">
    <property type="entry name" value="CENTROMERE PROTEIN X"/>
    <property type="match status" value="1"/>
</dbReference>
<protein>
    <recommendedName>
        <fullName evidence="10">Centromere protein X</fullName>
    </recommendedName>
</protein>
<feature type="compositionally biased region" description="Acidic residues" evidence="7">
    <location>
        <begin position="73"/>
        <end position="91"/>
    </location>
</feature>
<keyword evidence="6" id="KW-0539">Nucleus</keyword>
<dbReference type="GO" id="GO:0003677">
    <property type="term" value="F:DNA binding"/>
    <property type="evidence" value="ECO:0007669"/>
    <property type="project" value="UniProtKB-KW"/>
</dbReference>
<evidence type="ECO:0000256" key="2">
    <source>
        <dbReference type="ARBA" id="ARBA00009359"/>
    </source>
</evidence>
<comment type="subcellular location">
    <subcellularLocation>
        <location evidence="1">Nucleus</location>
    </subcellularLocation>
</comment>
<evidence type="ECO:0008006" key="10">
    <source>
        <dbReference type="Google" id="ProtNLM"/>
    </source>
</evidence>
<dbReference type="GO" id="GO:0051382">
    <property type="term" value="P:kinetochore assembly"/>
    <property type="evidence" value="ECO:0007669"/>
    <property type="project" value="InterPro"/>
</dbReference>
<evidence type="ECO:0000256" key="4">
    <source>
        <dbReference type="ARBA" id="ARBA00023125"/>
    </source>
</evidence>
<sequence length="195" mass="20998">MPPASSSNPARRKGPAFKPPRPIKPPAQSAAASTTARRVSNNSAARTSGVSKKPTSSRPSFQPATTVISSSSEQEDEDDIEAEDEEMEGEEMTQPRPGPSNIAATESTASQDLTRPAIPPALLARLLHEGFEDKDMKIQKEAMSVVGKYMETFVREAVARAAFEREDADRGGGISDGFLQVEDLEKLAPQLVLDF</sequence>
<keyword evidence="4" id="KW-0238">DNA-binding</keyword>